<evidence type="ECO:0000313" key="1">
    <source>
        <dbReference type="EMBL" id="GAA1794832.1"/>
    </source>
</evidence>
<evidence type="ECO:0008006" key="3">
    <source>
        <dbReference type="Google" id="ProtNLM"/>
    </source>
</evidence>
<accession>A0ABN2LRA8</accession>
<proteinExistence type="predicted"/>
<gene>
    <name evidence="1" type="ORF">GCM10009768_24910</name>
</gene>
<dbReference type="Proteomes" id="UP001500851">
    <property type="component" value="Unassembled WGS sequence"/>
</dbReference>
<dbReference type="EMBL" id="BAAAOB010000003">
    <property type="protein sequence ID" value="GAA1794832.1"/>
    <property type="molecule type" value="Genomic_DNA"/>
</dbReference>
<protein>
    <recommendedName>
        <fullName evidence="3">Thiazolylpeptide-type bacteriocin</fullName>
    </recommendedName>
</protein>
<dbReference type="RefSeq" id="WP_046454271.1">
    <property type="nucleotide sequence ID" value="NZ_BAAAOB010000003.1"/>
</dbReference>
<reference evidence="1 2" key="1">
    <citation type="journal article" date="2019" name="Int. J. Syst. Evol. Microbiol.">
        <title>The Global Catalogue of Microorganisms (GCM) 10K type strain sequencing project: providing services to taxonomists for standard genome sequencing and annotation.</title>
        <authorList>
            <consortium name="The Broad Institute Genomics Platform"/>
            <consortium name="The Broad Institute Genome Sequencing Center for Infectious Disease"/>
            <person name="Wu L."/>
            <person name="Ma J."/>
        </authorList>
    </citation>
    <scope>NUCLEOTIDE SEQUENCE [LARGE SCALE GENOMIC DNA]</scope>
    <source>
        <strain evidence="1 2">JCM 14736</strain>
    </source>
</reference>
<evidence type="ECO:0000313" key="2">
    <source>
        <dbReference type="Proteomes" id="UP001500851"/>
    </source>
</evidence>
<name>A0ABN2LRA8_9MICO</name>
<comment type="caution">
    <text evidence="1">The sequence shown here is derived from an EMBL/GenBank/DDBJ whole genome shotgun (WGS) entry which is preliminary data.</text>
</comment>
<keyword evidence="2" id="KW-1185">Reference proteome</keyword>
<sequence>MSDTTKETALSDEAASAVIAADAAFESGFGAAGFADAESREILNLLGDDAAAGGSCCGGSCCSV</sequence>
<organism evidence="1 2">
    <name type="scientific">Leucobacter iarius</name>
    <dbReference type="NCBI Taxonomy" id="333963"/>
    <lineage>
        <taxon>Bacteria</taxon>
        <taxon>Bacillati</taxon>
        <taxon>Actinomycetota</taxon>
        <taxon>Actinomycetes</taxon>
        <taxon>Micrococcales</taxon>
        <taxon>Microbacteriaceae</taxon>
        <taxon>Leucobacter</taxon>
    </lineage>
</organism>